<dbReference type="EMBL" id="CABITT030000006">
    <property type="protein sequence ID" value="VVB07105.1"/>
    <property type="molecule type" value="Genomic_DNA"/>
</dbReference>
<gene>
    <name evidence="2" type="ORF">ANE_LOCUS17549</name>
</gene>
<evidence type="ECO:0000256" key="1">
    <source>
        <dbReference type="SAM" id="MobiDB-lite"/>
    </source>
</evidence>
<keyword evidence="3" id="KW-1185">Reference proteome</keyword>
<organism evidence="2 3">
    <name type="scientific">Arabis nemorensis</name>
    <dbReference type="NCBI Taxonomy" id="586526"/>
    <lineage>
        <taxon>Eukaryota</taxon>
        <taxon>Viridiplantae</taxon>
        <taxon>Streptophyta</taxon>
        <taxon>Embryophyta</taxon>
        <taxon>Tracheophyta</taxon>
        <taxon>Spermatophyta</taxon>
        <taxon>Magnoliopsida</taxon>
        <taxon>eudicotyledons</taxon>
        <taxon>Gunneridae</taxon>
        <taxon>Pentapetalae</taxon>
        <taxon>rosids</taxon>
        <taxon>malvids</taxon>
        <taxon>Brassicales</taxon>
        <taxon>Brassicaceae</taxon>
        <taxon>Arabideae</taxon>
        <taxon>Arabis</taxon>
    </lineage>
</organism>
<accession>A0A565C0J4</accession>
<proteinExistence type="predicted"/>
<feature type="region of interest" description="Disordered" evidence="1">
    <location>
        <begin position="1"/>
        <end position="31"/>
    </location>
</feature>
<dbReference type="AlphaFoldDB" id="A0A565C0J4"/>
<evidence type="ECO:0000313" key="2">
    <source>
        <dbReference type="EMBL" id="VVB07105.1"/>
    </source>
</evidence>
<feature type="compositionally biased region" description="Acidic residues" evidence="1">
    <location>
        <begin position="1"/>
        <end position="14"/>
    </location>
</feature>
<feature type="compositionally biased region" description="Low complexity" evidence="1">
    <location>
        <begin position="77"/>
        <end position="92"/>
    </location>
</feature>
<protein>
    <submittedName>
        <fullName evidence="2">Uncharacterized protein</fullName>
    </submittedName>
</protein>
<evidence type="ECO:0000313" key="3">
    <source>
        <dbReference type="Proteomes" id="UP000489600"/>
    </source>
</evidence>
<feature type="compositionally biased region" description="Basic residues" evidence="1">
    <location>
        <begin position="123"/>
        <end position="134"/>
    </location>
</feature>
<name>A0A565C0J4_9BRAS</name>
<reference evidence="2" key="1">
    <citation type="submission" date="2019-07" db="EMBL/GenBank/DDBJ databases">
        <authorList>
            <person name="Dittberner H."/>
        </authorList>
    </citation>
    <scope>NUCLEOTIDE SEQUENCE [LARGE SCALE GENOMIC DNA]</scope>
</reference>
<sequence>MAENIEEVQAEEGNIENRESDEANETLQEDSTATLSLCRTMDTSDHTSAFQEQSECRTKPWGSKKIVPASASNGYFSHISSLSSPNSSSNDVPPEPNGYDPKSNDGNGRYKWSDVDNTTRGGYRGRARGRGRRG</sequence>
<dbReference type="Proteomes" id="UP000489600">
    <property type="component" value="Unassembled WGS sequence"/>
</dbReference>
<feature type="region of interest" description="Disordered" evidence="1">
    <location>
        <begin position="75"/>
        <end position="134"/>
    </location>
</feature>
<comment type="caution">
    <text evidence="2">The sequence shown here is derived from an EMBL/GenBank/DDBJ whole genome shotgun (WGS) entry which is preliminary data.</text>
</comment>